<proteinExistence type="inferred from homology"/>
<sequence>MSTKTKSSLSDAPNSKSIPATPRIAKLSRGLKKSDAISLSPLQNSRLPVDKSPRSVTSKPTVEKRSPRLSTPPDKKPSRILKPSEIQAELTVVQEDLKKAKDMLIVVEKEKSQALDKLEEAQRLAEEANEKLKEAAVAQKRAEENSEIEKFRAVEMEQGGIEAAQKKEEEWQRKLEDVRNQHAQDVAALLTATEEIERVKQELTMMCDAKKQALIHAEDVTKIAEIQAEKVEKLSAELVQMKSLLDSRTEEVADENIQLVAELKQEIETLRQELLRTSEAKNQALSHAYDATKIAENHAEKVEKLSADIVHLKSLLDSKNEAEAIENAKVVAELKLEIETLREEVEKSKEYVKKLVEYDATIEQLNIDLEAAKLAMSYSHNLVEECRKRVVELEIQTSEAKQLERSASESMESIMKQLEESNGLLRDAGSEISSLKEKIGLLEISIKRQKEDFEEAESRLGVAKEEASKLQEEVESLTSELEDVKEGKNQALNNEKLAAASIQALVEEKNDIITELEKSRDEEEKSKKAMESLASALHELSSEAREAKEQLLSFHAERESFEAQLEDIKVVLETTNEKYEHMLDETKQDIDDLANSLEQSKQENQKLKDEWEQKEAQLTQSVKVYEQKNSSMEKEINRLVNSLHEAEEKVSLSLEENTHFKNSIKETESEVIYLKDALGGAKAESMQLKESLIDKENELQNIFQENEMLRSRDTASLKKVEELTKLLEEASSRKQAAENDELSESEKDYDMLPKVVEFSEQNGDGTEEMPKFELVPQQHDLSSVPLLQEVNNVSQKETVLAYSDPEKSKEKSAETEEKKTEPCNTDEVDPEKYKEKSAETEKKKTDPHNTAEAEFKMWESCKIEEKDFSPESEQEHEALEDDSDSKAEGRESLDETNGLTSTESISNGGTSPVKQQSQKKKKPLLHKFGSLLKKKGNSTQKQHP</sequence>
<reference evidence="5 6" key="1">
    <citation type="submission" date="2024-01" db="EMBL/GenBank/DDBJ databases">
        <title>The complete chloroplast genome sequence of Lithospermum erythrorhizon: insights into the phylogenetic relationship among Boraginaceae species and the maternal lineages of purple gromwells.</title>
        <authorList>
            <person name="Okada T."/>
            <person name="Watanabe K."/>
        </authorList>
    </citation>
    <scope>NUCLEOTIDE SEQUENCE [LARGE SCALE GENOMIC DNA]</scope>
</reference>
<accession>A0AAV3NNL8</accession>
<dbReference type="Proteomes" id="UP001454036">
    <property type="component" value="Unassembled WGS sequence"/>
</dbReference>
<keyword evidence="6" id="KW-1185">Reference proteome</keyword>
<feature type="coiled-coil region" evidence="3">
    <location>
        <begin position="97"/>
        <end position="181"/>
    </location>
</feature>
<comment type="similarity">
    <text evidence="1">Belongs to the WEB family.</text>
</comment>
<dbReference type="GO" id="GO:0007131">
    <property type="term" value="P:reciprocal meiotic recombination"/>
    <property type="evidence" value="ECO:0007669"/>
    <property type="project" value="TreeGrafter"/>
</dbReference>
<feature type="compositionally biased region" description="Basic and acidic residues" evidence="4">
    <location>
        <begin position="728"/>
        <end position="737"/>
    </location>
</feature>
<keyword evidence="2 3" id="KW-0175">Coiled coil</keyword>
<dbReference type="AlphaFoldDB" id="A0AAV3NNL8"/>
<evidence type="ECO:0000313" key="6">
    <source>
        <dbReference type="Proteomes" id="UP001454036"/>
    </source>
</evidence>
<feature type="coiled-coil region" evidence="3">
    <location>
        <begin position="432"/>
        <end position="656"/>
    </location>
</feature>
<dbReference type="PANTHER" id="PTHR23160">
    <property type="entry name" value="SYNAPTONEMAL COMPLEX PROTEIN-RELATED"/>
    <property type="match status" value="1"/>
</dbReference>
<protein>
    <submittedName>
        <fullName evidence="5">Actin binding motor protein</fullName>
    </submittedName>
</protein>
<feature type="region of interest" description="Disordered" evidence="4">
    <location>
        <begin position="783"/>
        <end position="944"/>
    </location>
</feature>
<feature type="compositionally biased region" description="Basic residues" evidence="4">
    <location>
        <begin position="932"/>
        <end position="944"/>
    </location>
</feature>
<feature type="region of interest" description="Disordered" evidence="4">
    <location>
        <begin position="1"/>
        <end position="80"/>
    </location>
</feature>
<dbReference type="PANTHER" id="PTHR23160:SF20">
    <property type="entry name" value="OS02G0439200 PROTEIN"/>
    <property type="match status" value="1"/>
</dbReference>
<name>A0AAV3NNL8_LITER</name>
<gene>
    <name evidence="5" type="ORF">LIER_02192</name>
</gene>
<evidence type="ECO:0000313" key="5">
    <source>
        <dbReference type="EMBL" id="GAA0140935.1"/>
    </source>
</evidence>
<feature type="region of interest" description="Disordered" evidence="4">
    <location>
        <begin position="728"/>
        <end position="754"/>
    </location>
</feature>
<evidence type="ECO:0000256" key="2">
    <source>
        <dbReference type="ARBA" id="ARBA00023054"/>
    </source>
</evidence>
<dbReference type="Pfam" id="PF05701">
    <property type="entry name" value="WEMBL"/>
    <property type="match status" value="1"/>
</dbReference>
<feature type="coiled-coil region" evidence="3">
    <location>
        <begin position="231"/>
        <end position="280"/>
    </location>
</feature>
<feature type="compositionally biased region" description="Basic and acidic residues" evidence="4">
    <location>
        <begin position="884"/>
        <end position="893"/>
    </location>
</feature>
<comment type="caution">
    <text evidence="5">The sequence shown here is derived from an EMBL/GenBank/DDBJ whole genome shotgun (WGS) entry which is preliminary data.</text>
</comment>
<feature type="compositionally biased region" description="Basic and acidic residues" evidence="4">
    <location>
        <begin position="830"/>
        <end position="877"/>
    </location>
</feature>
<dbReference type="SUPFAM" id="SSF57997">
    <property type="entry name" value="Tropomyosin"/>
    <property type="match status" value="1"/>
</dbReference>
<feature type="compositionally biased region" description="Polar residues" evidence="4">
    <location>
        <begin position="1"/>
        <end position="18"/>
    </location>
</feature>
<evidence type="ECO:0000256" key="4">
    <source>
        <dbReference type="SAM" id="MobiDB-lite"/>
    </source>
</evidence>
<feature type="compositionally biased region" description="Polar residues" evidence="4">
    <location>
        <begin position="895"/>
        <end position="913"/>
    </location>
</feature>
<evidence type="ECO:0000256" key="1">
    <source>
        <dbReference type="ARBA" id="ARBA00005485"/>
    </source>
</evidence>
<feature type="coiled-coil region" evidence="3">
    <location>
        <begin position="331"/>
        <end position="403"/>
    </location>
</feature>
<feature type="compositionally biased region" description="Basic and acidic residues" evidence="4">
    <location>
        <begin position="804"/>
        <end position="821"/>
    </location>
</feature>
<dbReference type="EMBL" id="BAABME010000233">
    <property type="protein sequence ID" value="GAA0140935.1"/>
    <property type="molecule type" value="Genomic_DNA"/>
</dbReference>
<dbReference type="InterPro" id="IPR008545">
    <property type="entry name" value="Web"/>
</dbReference>
<organism evidence="5 6">
    <name type="scientific">Lithospermum erythrorhizon</name>
    <name type="common">Purple gromwell</name>
    <name type="synonym">Lithospermum officinale var. erythrorhizon</name>
    <dbReference type="NCBI Taxonomy" id="34254"/>
    <lineage>
        <taxon>Eukaryota</taxon>
        <taxon>Viridiplantae</taxon>
        <taxon>Streptophyta</taxon>
        <taxon>Embryophyta</taxon>
        <taxon>Tracheophyta</taxon>
        <taxon>Spermatophyta</taxon>
        <taxon>Magnoliopsida</taxon>
        <taxon>eudicotyledons</taxon>
        <taxon>Gunneridae</taxon>
        <taxon>Pentapetalae</taxon>
        <taxon>asterids</taxon>
        <taxon>lamiids</taxon>
        <taxon>Boraginales</taxon>
        <taxon>Boraginaceae</taxon>
        <taxon>Boraginoideae</taxon>
        <taxon>Lithospermeae</taxon>
        <taxon>Lithospermum</taxon>
    </lineage>
</organism>
<evidence type="ECO:0000256" key="3">
    <source>
        <dbReference type="SAM" id="Coils"/>
    </source>
</evidence>